<dbReference type="InterPro" id="IPR007867">
    <property type="entry name" value="GMC_OxRtase_C"/>
</dbReference>
<dbReference type="InterPro" id="IPR036188">
    <property type="entry name" value="FAD/NAD-bd_sf"/>
</dbReference>
<sequence>MSSAVAQNPPSEVDVVFVGGGAAGCVAAGRLAKANPDLQIAIVEAGIDNIDEATSYTPALYLSHLAPTSTTANFYVSKEGKEVANRACIVPTGGMLGGGSSINFMMYTRGSASDYDDWKTEGWAFDDLLPLVKKTETNHLPSQAPKVHGDSGNLHVSYGGHQSNLGEEWIKAAQQADPKLPYSRDIQDFRTGHAVTNWGKWINPKTGRRSDTANGFVHLVVKEQSNLHVLCEQKTIRVLFDESGDEPRAVGVEYCHNPTARTPIDPENPPKVGETSTIKARKYVVVSAGAFGTPLILERSGVGMKEVLDKVGVKQVVDLDVGKQYDDHQLALNIYVVDESADTLDELLRGNPEVHAEAGPLFVKEGNGLLTTNAIDAGTKMRPTEEEVRAMNCPAFQKVWDEYYKQKPDAPVIICGAVGTFLGDHALLPPNNKYMMCGVYDVSRLPQLSLQTKQCADFAPYISMSQMHRRSRGHLHISSTDPFSAPDFDAGFMRDPSDMAPHIWGWKRARETARRMPSYRGELAPTNPKFAEDSPARCIGPDEAKALLASGKIEDLVYSEADNAAIAQWVRENVGTTWHSISTCPMKPRAEGGVVDARLNVYGTKGLKLADLSICPRNVASNTYSVALTVGEKAADLLAQDMGVQV</sequence>
<evidence type="ECO:0000313" key="5">
    <source>
        <dbReference type="EMBL" id="SCZ93896.1"/>
    </source>
</evidence>
<dbReference type="GO" id="GO:0050660">
    <property type="term" value="F:flavin adenine dinucleotide binding"/>
    <property type="evidence" value="ECO:0007669"/>
    <property type="project" value="InterPro"/>
</dbReference>
<dbReference type="Pfam" id="PF00732">
    <property type="entry name" value="GMC_oxred_N"/>
    <property type="match status" value="1"/>
</dbReference>
<evidence type="ECO:0000256" key="1">
    <source>
        <dbReference type="ARBA" id="ARBA00001974"/>
    </source>
</evidence>
<dbReference type="PIRSF" id="PIRSF000137">
    <property type="entry name" value="Alcohol_oxidase"/>
    <property type="match status" value="1"/>
</dbReference>
<proteinExistence type="inferred from homology"/>
<accession>A0A2X0KQS8</accession>
<reference evidence="6" key="1">
    <citation type="submission" date="2016-10" db="EMBL/GenBank/DDBJ databases">
        <authorList>
            <person name="Jeantristanb JTB J.-T."/>
            <person name="Ricardo R."/>
        </authorList>
    </citation>
    <scope>NUCLEOTIDE SEQUENCE [LARGE SCALE GENOMIC DNA]</scope>
</reference>
<comment type="similarity">
    <text evidence="2">Belongs to the GMC oxidoreductase family.</text>
</comment>
<keyword evidence="6" id="KW-1185">Reference proteome</keyword>
<feature type="binding site" evidence="3">
    <location>
        <begin position="578"/>
        <end position="579"/>
    </location>
    <ligand>
        <name>FAD</name>
        <dbReference type="ChEBI" id="CHEBI:57692"/>
    </ligand>
</feature>
<dbReference type="PANTHER" id="PTHR11552">
    <property type="entry name" value="GLUCOSE-METHANOL-CHOLINE GMC OXIDOREDUCTASE"/>
    <property type="match status" value="1"/>
</dbReference>
<dbReference type="STRING" id="289078.A0A2X0KQS8"/>
<dbReference type="Proteomes" id="UP000249723">
    <property type="component" value="Unassembled WGS sequence"/>
</dbReference>
<dbReference type="InterPro" id="IPR012132">
    <property type="entry name" value="GMC_OxRdtase"/>
</dbReference>
<dbReference type="EMBL" id="FMWP01000048">
    <property type="protein sequence ID" value="SCZ93896.1"/>
    <property type="molecule type" value="Genomic_DNA"/>
</dbReference>
<keyword evidence="3" id="KW-0285">Flavoprotein</keyword>
<dbReference type="OrthoDB" id="269227at2759"/>
<dbReference type="Gene3D" id="3.50.50.60">
    <property type="entry name" value="FAD/NAD(P)-binding domain"/>
    <property type="match status" value="1"/>
</dbReference>
<evidence type="ECO:0000259" key="4">
    <source>
        <dbReference type="PROSITE" id="PS00624"/>
    </source>
</evidence>
<keyword evidence="3" id="KW-0274">FAD</keyword>
<dbReference type="InterPro" id="IPR000172">
    <property type="entry name" value="GMC_OxRdtase_N"/>
</dbReference>
<dbReference type="Gene3D" id="3.30.560.10">
    <property type="entry name" value="Glucose Oxidase, domain 3"/>
    <property type="match status" value="1"/>
</dbReference>
<dbReference type="PROSITE" id="PS00624">
    <property type="entry name" value="GMC_OXRED_2"/>
    <property type="match status" value="1"/>
</dbReference>
<dbReference type="SUPFAM" id="SSF54373">
    <property type="entry name" value="FAD-linked reductases, C-terminal domain"/>
    <property type="match status" value="1"/>
</dbReference>
<dbReference type="PANTHER" id="PTHR11552:SF78">
    <property type="entry name" value="GLUCOSE-METHANOL-CHOLINE OXIDOREDUCTASE N-TERMINAL DOMAIN-CONTAINING PROTEIN"/>
    <property type="match status" value="1"/>
</dbReference>
<comment type="cofactor">
    <cofactor evidence="1 3">
        <name>FAD</name>
        <dbReference type="ChEBI" id="CHEBI:57692"/>
    </cofactor>
</comment>
<evidence type="ECO:0000256" key="3">
    <source>
        <dbReference type="PIRSR" id="PIRSR000137-2"/>
    </source>
</evidence>
<protein>
    <submittedName>
        <fullName evidence="5">BZ3500_MvSof-1268-A1-R1_Chr6-3g08963 protein</fullName>
    </submittedName>
</protein>
<name>A0A2X0KQS8_9BASI</name>
<dbReference type="Pfam" id="PF05199">
    <property type="entry name" value="GMC_oxred_C"/>
    <property type="match status" value="1"/>
</dbReference>
<organism evidence="5 6">
    <name type="scientific">Microbotryum saponariae</name>
    <dbReference type="NCBI Taxonomy" id="289078"/>
    <lineage>
        <taxon>Eukaryota</taxon>
        <taxon>Fungi</taxon>
        <taxon>Dikarya</taxon>
        <taxon>Basidiomycota</taxon>
        <taxon>Pucciniomycotina</taxon>
        <taxon>Microbotryomycetes</taxon>
        <taxon>Microbotryales</taxon>
        <taxon>Microbotryaceae</taxon>
        <taxon>Microbotryum</taxon>
    </lineage>
</organism>
<dbReference type="AlphaFoldDB" id="A0A2X0KQS8"/>
<evidence type="ECO:0000256" key="2">
    <source>
        <dbReference type="ARBA" id="ARBA00010790"/>
    </source>
</evidence>
<dbReference type="SUPFAM" id="SSF51905">
    <property type="entry name" value="FAD/NAD(P)-binding domain"/>
    <property type="match status" value="1"/>
</dbReference>
<gene>
    <name evidence="5" type="ORF">BZ3500_MVSOF-1268-A1-R1_CHR6-3G08963</name>
</gene>
<evidence type="ECO:0000313" key="6">
    <source>
        <dbReference type="Proteomes" id="UP000249723"/>
    </source>
</evidence>
<feature type="domain" description="Glucose-methanol-choline oxidoreductase N-terminal" evidence="4">
    <location>
        <begin position="289"/>
        <end position="303"/>
    </location>
</feature>
<dbReference type="GO" id="GO:0016614">
    <property type="term" value="F:oxidoreductase activity, acting on CH-OH group of donors"/>
    <property type="evidence" value="ECO:0007669"/>
    <property type="project" value="InterPro"/>
</dbReference>